<comment type="subcellular location">
    <subcellularLocation>
        <location evidence="1">Endoplasmic reticulum membrane</location>
        <topology evidence="1">Multi-pass membrane protein</topology>
    </subcellularLocation>
</comment>
<evidence type="ECO:0000313" key="11">
    <source>
        <dbReference type="Proteomes" id="UP000016922"/>
    </source>
</evidence>
<dbReference type="GeneID" id="19460132"/>
<dbReference type="OrthoDB" id="263893at2759"/>
<dbReference type="GO" id="GO:0045047">
    <property type="term" value="P:protein targeting to ER"/>
    <property type="evidence" value="ECO:0007669"/>
    <property type="project" value="TreeGrafter"/>
</dbReference>
<dbReference type="PANTHER" id="PTHR13202">
    <property type="entry name" value="MICROSOMAL SIGNAL PEPTIDASE 12 KDA SUBUNIT"/>
    <property type="match status" value="1"/>
</dbReference>
<evidence type="ECO:0000256" key="6">
    <source>
        <dbReference type="ARBA" id="ARBA00022989"/>
    </source>
</evidence>
<evidence type="ECO:0000256" key="1">
    <source>
        <dbReference type="ARBA" id="ARBA00004477"/>
    </source>
</evidence>
<dbReference type="EMBL" id="KE145367">
    <property type="protein sequence ID" value="EPE29914.1"/>
    <property type="molecule type" value="Genomic_DNA"/>
</dbReference>
<evidence type="ECO:0000313" key="10">
    <source>
        <dbReference type="EMBL" id="EPE29914.1"/>
    </source>
</evidence>
<protein>
    <recommendedName>
        <fullName evidence="3">Signal peptidase complex subunit 1</fullName>
    </recommendedName>
</protein>
<evidence type="ECO:0000256" key="5">
    <source>
        <dbReference type="ARBA" id="ARBA00022824"/>
    </source>
</evidence>
<keyword evidence="11" id="KW-1185">Reference proteome</keyword>
<evidence type="ECO:0000256" key="2">
    <source>
        <dbReference type="ARBA" id="ARBA00005245"/>
    </source>
</evidence>
<reference evidence="10 11" key="1">
    <citation type="journal article" date="2013" name="BMC Genomics">
        <title>Genomics-driven discovery of the pneumocandin biosynthetic gene cluster in the fungus Glarea lozoyensis.</title>
        <authorList>
            <person name="Chen L."/>
            <person name="Yue Q."/>
            <person name="Zhang X."/>
            <person name="Xiang M."/>
            <person name="Wang C."/>
            <person name="Li S."/>
            <person name="Che Y."/>
            <person name="Ortiz-Lopez F.J."/>
            <person name="Bills G.F."/>
            <person name="Liu X."/>
            <person name="An Z."/>
        </authorList>
    </citation>
    <scope>NUCLEOTIDE SEQUENCE [LARGE SCALE GENOMIC DNA]</scope>
    <source>
        <strain evidence="11">ATCC 20868 / MF5171</strain>
    </source>
</reference>
<evidence type="ECO:0000256" key="8">
    <source>
        <dbReference type="ARBA" id="ARBA00045204"/>
    </source>
</evidence>
<dbReference type="OMA" id="IHLTLWT"/>
<sequence length="103" mass="11077">MADQILDKARDIAEGQIDFEGQRFAEFLATALLSLFGVIAFVAGHIKQDIKLALVTGLLGTAFTMALVVPPWPFFNRHPIKWLPVGGVAKDSQGITVDGQVVG</sequence>
<dbReference type="Proteomes" id="UP000016922">
    <property type="component" value="Unassembled WGS sequence"/>
</dbReference>
<evidence type="ECO:0000256" key="4">
    <source>
        <dbReference type="ARBA" id="ARBA00022692"/>
    </source>
</evidence>
<dbReference type="AlphaFoldDB" id="S3CY82"/>
<dbReference type="PANTHER" id="PTHR13202:SF0">
    <property type="entry name" value="SIGNAL PEPTIDASE COMPLEX SUBUNIT 1"/>
    <property type="match status" value="1"/>
</dbReference>
<dbReference type="GO" id="GO:0005787">
    <property type="term" value="C:signal peptidase complex"/>
    <property type="evidence" value="ECO:0007669"/>
    <property type="project" value="InterPro"/>
</dbReference>
<feature type="transmembrane region" description="Helical" evidence="9">
    <location>
        <begin position="52"/>
        <end position="75"/>
    </location>
</feature>
<proteinExistence type="inferred from homology"/>
<comment type="function">
    <text evidence="8">Component of the signal peptidase complex (SPC) which catalyzes the cleavage of N-terminal signal sequences from nascent proteins as they are translocated into the lumen of the endoplasmic reticulum. Dispensable for SPC enzymatic activity.</text>
</comment>
<gene>
    <name evidence="10" type="ORF">GLAREA_01074</name>
</gene>
<keyword evidence="7 9" id="KW-0472">Membrane</keyword>
<accession>S3CY82</accession>
<dbReference type="STRING" id="1116229.S3CY82"/>
<evidence type="ECO:0000256" key="9">
    <source>
        <dbReference type="SAM" id="Phobius"/>
    </source>
</evidence>
<dbReference type="GO" id="GO:0006465">
    <property type="term" value="P:signal peptide processing"/>
    <property type="evidence" value="ECO:0007669"/>
    <property type="project" value="InterPro"/>
</dbReference>
<keyword evidence="4 9" id="KW-0812">Transmembrane</keyword>
<keyword evidence="5" id="KW-0256">Endoplasmic reticulum</keyword>
<comment type="similarity">
    <text evidence="2">Belongs to the SPCS1 family.</text>
</comment>
<evidence type="ECO:0000256" key="3">
    <source>
        <dbReference type="ARBA" id="ARBA00017059"/>
    </source>
</evidence>
<dbReference type="HOGENOM" id="CLU_134505_2_0_1"/>
<evidence type="ECO:0000256" key="7">
    <source>
        <dbReference type="ARBA" id="ARBA00023136"/>
    </source>
</evidence>
<organism evidence="10 11">
    <name type="scientific">Glarea lozoyensis (strain ATCC 20868 / MF5171)</name>
    <dbReference type="NCBI Taxonomy" id="1116229"/>
    <lineage>
        <taxon>Eukaryota</taxon>
        <taxon>Fungi</taxon>
        <taxon>Dikarya</taxon>
        <taxon>Ascomycota</taxon>
        <taxon>Pezizomycotina</taxon>
        <taxon>Leotiomycetes</taxon>
        <taxon>Helotiales</taxon>
        <taxon>Helotiaceae</taxon>
        <taxon>Glarea</taxon>
    </lineage>
</organism>
<dbReference type="KEGG" id="glz:GLAREA_01074"/>
<dbReference type="RefSeq" id="XP_008084023.1">
    <property type="nucleotide sequence ID" value="XM_008085832.1"/>
</dbReference>
<name>S3CY82_GLAL2</name>
<dbReference type="eggNOG" id="KOG4112">
    <property type="taxonomic scope" value="Eukaryota"/>
</dbReference>
<dbReference type="Pfam" id="PF06645">
    <property type="entry name" value="SPC12"/>
    <property type="match status" value="1"/>
</dbReference>
<dbReference type="InterPro" id="IPR009542">
    <property type="entry name" value="Spc1/SPCS1"/>
</dbReference>
<feature type="transmembrane region" description="Helical" evidence="9">
    <location>
        <begin position="27"/>
        <end position="46"/>
    </location>
</feature>
<keyword evidence="6 9" id="KW-1133">Transmembrane helix</keyword>